<dbReference type="InterPro" id="IPR038303">
    <property type="entry name" value="HdeA/HdeB_sf"/>
</dbReference>
<dbReference type="Pfam" id="PF06411">
    <property type="entry name" value="HdeA"/>
    <property type="match status" value="1"/>
</dbReference>
<dbReference type="InterPro" id="IPR010486">
    <property type="entry name" value="HNS-dep_expression_A/B"/>
</dbReference>
<dbReference type="STRING" id="1774970.AUC70_10740"/>
<keyword evidence="3" id="KW-0143">Chaperone</keyword>
<evidence type="ECO:0000256" key="1">
    <source>
        <dbReference type="ARBA" id="ARBA00022729"/>
    </source>
</evidence>
<dbReference type="EMBL" id="LPWE01000013">
    <property type="protein sequence ID" value="ODR94044.1"/>
    <property type="molecule type" value="Genomic_DNA"/>
</dbReference>
<keyword evidence="1 4" id="KW-0732">Signal</keyword>
<keyword evidence="2" id="KW-0574">Periplasm</keyword>
<organism evidence="5 6">
    <name type="scientific">Methyloceanibacter stevinii</name>
    <dbReference type="NCBI Taxonomy" id="1774970"/>
    <lineage>
        <taxon>Bacteria</taxon>
        <taxon>Pseudomonadati</taxon>
        <taxon>Pseudomonadota</taxon>
        <taxon>Alphaproteobacteria</taxon>
        <taxon>Hyphomicrobiales</taxon>
        <taxon>Hyphomicrobiaceae</taxon>
        <taxon>Methyloceanibacter</taxon>
    </lineage>
</organism>
<gene>
    <name evidence="5" type="ORF">AUC70_10740</name>
</gene>
<feature type="signal peptide" evidence="4">
    <location>
        <begin position="1"/>
        <end position="29"/>
    </location>
</feature>
<dbReference type="AlphaFoldDB" id="A0A1E3VKJ9"/>
<protein>
    <recommendedName>
        <fullName evidence="7">HdeA/HdeB family protein</fullName>
    </recommendedName>
</protein>
<dbReference type="RefSeq" id="WP_069445389.1">
    <property type="nucleotide sequence ID" value="NZ_LPWE01000013.1"/>
</dbReference>
<dbReference type="Gene3D" id="1.10.890.10">
    <property type="entry name" value="HNS-dependent expression A"/>
    <property type="match status" value="1"/>
</dbReference>
<evidence type="ECO:0000256" key="3">
    <source>
        <dbReference type="ARBA" id="ARBA00023186"/>
    </source>
</evidence>
<dbReference type="Proteomes" id="UP000094172">
    <property type="component" value="Unassembled WGS sequence"/>
</dbReference>
<evidence type="ECO:0000313" key="6">
    <source>
        <dbReference type="Proteomes" id="UP000094172"/>
    </source>
</evidence>
<comment type="caution">
    <text evidence="5">The sequence shown here is derived from an EMBL/GenBank/DDBJ whole genome shotgun (WGS) entry which is preliminary data.</text>
</comment>
<keyword evidence="6" id="KW-1185">Reference proteome</keyword>
<sequence length="107" mass="11707">MYERLKSFAAAGKPFVFALALSVPFGATASAQVTIDVSEITCDQFALYKVSDPDTIAVWLHGYYSGKKGDTVVEVEKLKANAKKLRDYCLENPDTKLLAAVESLMKP</sequence>
<proteinExistence type="predicted"/>
<evidence type="ECO:0000256" key="2">
    <source>
        <dbReference type="ARBA" id="ARBA00022764"/>
    </source>
</evidence>
<evidence type="ECO:0000313" key="5">
    <source>
        <dbReference type="EMBL" id="ODR94044.1"/>
    </source>
</evidence>
<evidence type="ECO:0008006" key="7">
    <source>
        <dbReference type="Google" id="ProtNLM"/>
    </source>
</evidence>
<evidence type="ECO:0000256" key="4">
    <source>
        <dbReference type="SAM" id="SignalP"/>
    </source>
</evidence>
<reference evidence="5 6" key="1">
    <citation type="journal article" date="2016" name="Environ. Microbiol.">
        <title>New Methyloceanibacter diversity from North Sea sediments includes methanotroph containing solely the soluble methane monooxygenase.</title>
        <authorList>
            <person name="Vekeman B."/>
            <person name="Kerckhof F.M."/>
            <person name="Cremers G."/>
            <person name="de Vos P."/>
            <person name="Vandamme P."/>
            <person name="Boon N."/>
            <person name="Op den Camp H.J."/>
            <person name="Heylen K."/>
        </authorList>
    </citation>
    <scope>NUCLEOTIDE SEQUENCE [LARGE SCALE GENOMIC DNA]</scope>
    <source>
        <strain evidence="5 6">R-67176</strain>
    </source>
</reference>
<feature type="chain" id="PRO_5009138329" description="HdeA/HdeB family protein" evidence="4">
    <location>
        <begin position="30"/>
        <end position="107"/>
    </location>
</feature>
<name>A0A1E3VKJ9_9HYPH</name>
<accession>A0A1E3VKJ9</accession>